<dbReference type="OrthoDB" id="3266227at2759"/>
<accession>A0A4Y7PG50</accession>
<dbReference type="EMBL" id="ML170454">
    <property type="protein sequence ID" value="TDL13822.1"/>
    <property type="molecule type" value="Genomic_DNA"/>
</dbReference>
<sequence>MPTRGAMTEESIPDGLYYIQNVHWLTFLELPNPRDTSHVVSAKQKKKESQWWEVTNLGYDRKVSIKNFARANDAKWGLGCQKASTVVRRTEIEDGGIGATYTIQPTRIEVYWGLVYGAIHTEVELYALQDSKKNQWYFIPVN</sequence>
<reference evidence="1 2" key="1">
    <citation type="submission" date="2018-06" db="EMBL/GenBank/DDBJ databases">
        <title>A transcriptomic atlas of mushroom development highlights an independent origin of complex multicellularity.</title>
        <authorList>
            <consortium name="DOE Joint Genome Institute"/>
            <person name="Krizsan K."/>
            <person name="Almasi E."/>
            <person name="Merenyi Z."/>
            <person name="Sahu N."/>
            <person name="Viragh M."/>
            <person name="Koszo T."/>
            <person name="Mondo S."/>
            <person name="Kiss B."/>
            <person name="Balint B."/>
            <person name="Kues U."/>
            <person name="Barry K."/>
            <person name="Hegedus J.C."/>
            <person name="Henrissat B."/>
            <person name="Johnson J."/>
            <person name="Lipzen A."/>
            <person name="Ohm R."/>
            <person name="Nagy I."/>
            <person name="Pangilinan J."/>
            <person name="Yan J."/>
            <person name="Xiong Y."/>
            <person name="Grigoriev I.V."/>
            <person name="Hibbett D.S."/>
            <person name="Nagy L.G."/>
        </authorList>
    </citation>
    <scope>NUCLEOTIDE SEQUENCE [LARGE SCALE GENOMIC DNA]</scope>
    <source>
        <strain evidence="1 2">SZMC22713</strain>
    </source>
</reference>
<dbReference type="VEuPathDB" id="FungiDB:BD410DRAFT_810225"/>
<organism evidence="1 2">
    <name type="scientific">Rickenella mellea</name>
    <dbReference type="NCBI Taxonomy" id="50990"/>
    <lineage>
        <taxon>Eukaryota</taxon>
        <taxon>Fungi</taxon>
        <taxon>Dikarya</taxon>
        <taxon>Basidiomycota</taxon>
        <taxon>Agaricomycotina</taxon>
        <taxon>Agaricomycetes</taxon>
        <taxon>Hymenochaetales</taxon>
        <taxon>Rickenellaceae</taxon>
        <taxon>Rickenella</taxon>
    </lineage>
</organism>
<evidence type="ECO:0000313" key="2">
    <source>
        <dbReference type="Proteomes" id="UP000294933"/>
    </source>
</evidence>
<dbReference type="Gene3D" id="2.80.10.50">
    <property type="match status" value="1"/>
</dbReference>
<dbReference type="AlphaFoldDB" id="A0A4Y7PG50"/>
<keyword evidence="2" id="KW-1185">Reference proteome</keyword>
<name>A0A4Y7PG50_9AGAM</name>
<evidence type="ECO:0008006" key="3">
    <source>
        <dbReference type="Google" id="ProtNLM"/>
    </source>
</evidence>
<protein>
    <recommendedName>
        <fullName evidence="3">Ricin B lectin domain-containing protein</fullName>
    </recommendedName>
</protein>
<gene>
    <name evidence="1" type="ORF">BD410DRAFT_810225</name>
</gene>
<proteinExistence type="predicted"/>
<evidence type="ECO:0000313" key="1">
    <source>
        <dbReference type="EMBL" id="TDL13822.1"/>
    </source>
</evidence>
<dbReference type="Proteomes" id="UP000294933">
    <property type="component" value="Unassembled WGS sequence"/>
</dbReference>